<feature type="region of interest" description="Disordered" evidence="1">
    <location>
        <begin position="55"/>
        <end position="148"/>
    </location>
</feature>
<dbReference type="Proteomes" id="UP000756132">
    <property type="component" value="Chromosome 11"/>
</dbReference>
<evidence type="ECO:0000313" key="2">
    <source>
        <dbReference type="EMBL" id="UJO24069.1"/>
    </source>
</evidence>
<dbReference type="GeneID" id="71992803"/>
<feature type="compositionally biased region" description="Polar residues" evidence="1">
    <location>
        <begin position="97"/>
        <end position="115"/>
    </location>
</feature>
<keyword evidence="3" id="KW-1185">Reference proteome</keyword>
<feature type="compositionally biased region" description="Basic and acidic residues" evidence="1">
    <location>
        <begin position="55"/>
        <end position="70"/>
    </location>
</feature>
<evidence type="ECO:0000256" key="1">
    <source>
        <dbReference type="SAM" id="MobiDB-lite"/>
    </source>
</evidence>
<dbReference type="AlphaFoldDB" id="A0A9Q8UVJ7"/>
<proteinExistence type="predicted"/>
<dbReference type="KEGG" id="ffu:CLAFUR5_12925"/>
<reference evidence="2" key="2">
    <citation type="journal article" date="2022" name="Microb. Genom.">
        <title>A chromosome-scale genome assembly of the tomato pathogen Cladosporium fulvum reveals a compartmentalized genome architecture and the presence of a dispensable chromosome.</title>
        <authorList>
            <person name="Zaccaron A.Z."/>
            <person name="Chen L.H."/>
            <person name="Samaras A."/>
            <person name="Stergiopoulos I."/>
        </authorList>
    </citation>
    <scope>NUCLEOTIDE SEQUENCE</scope>
    <source>
        <strain evidence="2">Race5_Kim</strain>
    </source>
</reference>
<name>A0A9Q8UVJ7_PASFU</name>
<dbReference type="RefSeq" id="XP_047768435.1">
    <property type="nucleotide sequence ID" value="XM_047912073.1"/>
</dbReference>
<gene>
    <name evidence="2" type="ORF">CLAFUR5_12925</name>
</gene>
<feature type="compositionally biased region" description="Basic residues" evidence="1">
    <location>
        <begin position="85"/>
        <end position="95"/>
    </location>
</feature>
<sequence>MTQPTSQKEPGKKVDLHNGVAEFVSMASVAPGHGTNHFSRISSRISNNLTQCTSRAKDHLAPHVQPDKKYRGGNGVVKKDGRGGRAGKRYGKNKNKFSSMQQSLYGGHSRCSQQGTDHDTMTDSRFGGPKSIGSRIPRPVDYGPPDEA</sequence>
<accession>A0A9Q8UVJ7</accession>
<evidence type="ECO:0000313" key="3">
    <source>
        <dbReference type="Proteomes" id="UP000756132"/>
    </source>
</evidence>
<dbReference type="EMBL" id="CP090173">
    <property type="protein sequence ID" value="UJO24069.1"/>
    <property type="molecule type" value="Genomic_DNA"/>
</dbReference>
<reference evidence="2" key="1">
    <citation type="submission" date="2021-12" db="EMBL/GenBank/DDBJ databases">
        <authorList>
            <person name="Zaccaron A."/>
            <person name="Stergiopoulos I."/>
        </authorList>
    </citation>
    <scope>NUCLEOTIDE SEQUENCE</scope>
    <source>
        <strain evidence="2">Race5_Kim</strain>
    </source>
</reference>
<organism evidence="2 3">
    <name type="scientific">Passalora fulva</name>
    <name type="common">Tomato leaf mold</name>
    <name type="synonym">Cladosporium fulvum</name>
    <dbReference type="NCBI Taxonomy" id="5499"/>
    <lineage>
        <taxon>Eukaryota</taxon>
        <taxon>Fungi</taxon>
        <taxon>Dikarya</taxon>
        <taxon>Ascomycota</taxon>
        <taxon>Pezizomycotina</taxon>
        <taxon>Dothideomycetes</taxon>
        <taxon>Dothideomycetidae</taxon>
        <taxon>Mycosphaerellales</taxon>
        <taxon>Mycosphaerellaceae</taxon>
        <taxon>Fulvia</taxon>
    </lineage>
</organism>
<protein>
    <submittedName>
        <fullName evidence="2">Uncharacterized protein</fullName>
    </submittedName>
</protein>